<evidence type="ECO:0000256" key="3">
    <source>
        <dbReference type="ARBA" id="ARBA00022643"/>
    </source>
</evidence>
<dbReference type="InterPro" id="IPR017896">
    <property type="entry name" value="4Fe4S_Fe-S-bd"/>
</dbReference>
<accession>A0A0K6HS37</accession>
<dbReference type="Proteomes" id="UP000183649">
    <property type="component" value="Unassembled WGS sequence"/>
</dbReference>
<gene>
    <name evidence="13" type="ORF">Ga0061069_101279</name>
</gene>
<dbReference type="SUPFAM" id="SSF46548">
    <property type="entry name" value="alpha-helical ferredoxin"/>
    <property type="match status" value="1"/>
</dbReference>
<dbReference type="InterPro" id="IPR036188">
    <property type="entry name" value="FAD/NAD-bd_sf"/>
</dbReference>
<dbReference type="InterPro" id="IPR028261">
    <property type="entry name" value="DPD_II"/>
</dbReference>
<dbReference type="GO" id="GO:0051536">
    <property type="term" value="F:iron-sulfur cluster binding"/>
    <property type="evidence" value="ECO:0007669"/>
    <property type="project" value="InterPro"/>
</dbReference>
<evidence type="ECO:0000313" key="14">
    <source>
        <dbReference type="Proteomes" id="UP000183649"/>
    </source>
</evidence>
<evidence type="ECO:0000256" key="8">
    <source>
        <dbReference type="ARBA" id="ARBA00048792"/>
    </source>
</evidence>
<dbReference type="Pfam" id="PF07992">
    <property type="entry name" value="Pyr_redox_2"/>
    <property type="match status" value="1"/>
</dbReference>
<name>A0A0K6HS37_9BURK</name>
<dbReference type="PANTHER" id="PTHR43073">
    <property type="entry name" value="DIHYDROPYRIMIDINE DEHYDROGENASE [NADP(+)]"/>
    <property type="match status" value="1"/>
</dbReference>
<dbReference type="PRINTS" id="PR00368">
    <property type="entry name" value="FADPNR"/>
</dbReference>
<evidence type="ECO:0000259" key="12">
    <source>
        <dbReference type="PROSITE" id="PS51379"/>
    </source>
</evidence>
<evidence type="ECO:0000256" key="9">
    <source>
        <dbReference type="ARBA" id="ARBA00049578"/>
    </source>
</evidence>
<keyword evidence="4" id="KW-0560">Oxidoreductase</keyword>
<dbReference type="SUPFAM" id="SSF51971">
    <property type="entry name" value="Nucleotide-binding domain"/>
    <property type="match status" value="2"/>
</dbReference>
<keyword evidence="2" id="KW-0285">Flavoprotein</keyword>
<evidence type="ECO:0000313" key="13">
    <source>
        <dbReference type="EMBL" id="CUA93573.1"/>
    </source>
</evidence>
<dbReference type="AlphaFoldDB" id="A0A0K6HS37"/>
<dbReference type="PANTHER" id="PTHR43073:SF2">
    <property type="entry name" value="DIHYDROPYRIMIDINE DEHYDROGENASE [NADP(+)]"/>
    <property type="match status" value="1"/>
</dbReference>
<evidence type="ECO:0000256" key="10">
    <source>
        <dbReference type="ARBA" id="ARBA00049714"/>
    </source>
</evidence>
<evidence type="ECO:0000256" key="6">
    <source>
        <dbReference type="ARBA" id="ARBA00032722"/>
    </source>
</evidence>
<comment type="cofactor">
    <cofactor evidence="1">
        <name>FMN</name>
        <dbReference type="ChEBI" id="CHEBI:58210"/>
    </cofactor>
</comment>
<dbReference type="RefSeq" id="WP_055449226.1">
    <property type="nucleotide sequence ID" value="NZ_CYHF01000001.1"/>
</dbReference>
<evidence type="ECO:0000256" key="2">
    <source>
        <dbReference type="ARBA" id="ARBA00022630"/>
    </source>
</evidence>
<dbReference type="EC" id="1.3.1.1" evidence="11"/>
<dbReference type="STRING" id="339866.GCA_001418255_00277"/>
<dbReference type="Gene3D" id="1.10.1060.10">
    <property type="entry name" value="Alpha-helical ferredoxin"/>
    <property type="match status" value="1"/>
</dbReference>
<keyword evidence="3" id="KW-0288">FMN</keyword>
<evidence type="ECO:0000256" key="1">
    <source>
        <dbReference type="ARBA" id="ARBA00001917"/>
    </source>
</evidence>
<comment type="subunit">
    <text evidence="10">Heterotetramer of 2 PreA and 2 PreT subunits.</text>
</comment>
<evidence type="ECO:0000256" key="5">
    <source>
        <dbReference type="ARBA" id="ARBA00030119"/>
    </source>
</evidence>
<dbReference type="PROSITE" id="PS51379">
    <property type="entry name" value="4FE4S_FER_2"/>
    <property type="match status" value="1"/>
</dbReference>
<feature type="domain" description="4Fe-4S ferredoxin-type" evidence="12">
    <location>
        <begin position="28"/>
        <end position="61"/>
    </location>
</feature>
<dbReference type="GO" id="GO:0004159">
    <property type="term" value="F:dihydropyrimidine dehydrogenase (NAD+) activity"/>
    <property type="evidence" value="ECO:0007669"/>
    <property type="project" value="UniProtKB-EC"/>
</dbReference>
<evidence type="ECO:0000256" key="7">
    <source>
        <dbReference type="ARBA" id="ARBA00047685"/>
    </source>
</evidence>
<comment type="catalytic activity">
    <reaction evidence="7">
        <text>5,6-dihydrothymine + NAD(+) = thymine + NADH + H(+)</text>
        <dbReference type="Rhea" id="RHEA:28791"/>
        <dbReference type="ChEBI" id="CHEBI:15378"/>
        <dbReference type="ChEBI" id="CHEBI:17821"/>
        <dbReference type="ChEBI" id="CHEBI:27468"/>
        <dbReference type="ChEBI" id="CHEBI:57540"/>
        <dbReference type="ChEBI" id="CHEBI:57945"/>
        <dbReference type="EC" id="1.3.1.1"/>
    </reaction>
</comment>
<dbReference type="InterPro" id="IPR009051">
    <property type="entry name" value="Helical_ferredxn"/>
</dbReference>
<reference evidence="14" key="1">
    <citation type="submission" date="2015-08" db="EMBL/GenBank/DDBJ databases">
        <authorList>
            <person name="Varghese N."/>
        </authorList>
    </citation>
    <scope>NUCLEOTIDE SEQUENCE [LARGE SCALE GENOMIC DNA]</scope>
    <source>
        <strain evidence="14">DSM 18181</strain>
    </source>
</reference>
<proteinExistence type="predicted"/>
<protein>
    <recommendedName>
        <fullName evidence="11">dihydrouracil dehydrogenase (NAD(+))</fullName>
        <ecNumber evidence="11">1.3.1.1</ecNumber>
    </recommendedName>
    <alternativeName>
        <fullName evidence="6">Dihydrothymine dehydrogenase</fullName>
    </alternativeName>
    <alternativeName>
        <fullName evidence="5">Dihydrouracil dehydrogenase</fullName>
    </alternativeName>
</protein>
<keyword evidence="14" id="KW-1185">Reference proteome</keyword>
<organism evidence="13 14">
    <name type="scientific">Thiomonas bhubaneswarensis</name>
    <dbReference type="NCBI Taxonomy" id="339866"/>
    <lineage>
        <taxon>Bacteria</taxon>
        <taxon>Pseudomonadati</taxon>
        <taxon>Pseudomonadota</taxon>
        <taxon>Betaproteobacteria</taxon>
        <taxon>Burkholderiales</taxon>
        <taxon>Thiomonas</taxon>
    </lineage>
</organism>
<dbReference type="EMBL" id="CYHF01000001">
    <property type="protein sequence ID" value="CUA93573.1"/>
    <property type="molecule type" value="Genomic_DNA"/>
</dbReference>
<evidence type="ECO:0000256" key="4">
    <source>
        <dbReference type="ARBA" id="ARBA00023002"/>
    </source>
</evidence>
<dbReference type="InterPro" id="IPR023753">
    <property type="entry name" value="FAD/NAD-binding_dom"/>
</dbReference>
<comment type="catalytic activity">
    <reaction evidence="8">
        <text>5,6-dihydrouracil + NAD(+) = uracil + NADH + H(+)</text>
        <dbReference type="Rhea" id="RHEA:20189"/>
        <dbReference type="ChEBI" id="CHEBI:15378"/>
        <dbReference type="ChEBI" id="CHEBI:15901"/>
        <dbReference type="ChEBI" id="CHEBI:17568"/>
        <dbReference type="ChEBI" id="CHEBI:57540"/>
        <dbReference type="ChEBI" id="CHEBI:57945"/>
        <dbReference type="EC" id="1.3.1.1"/>
    </reaction>
</comment>
<evidence type="ECO:0000256" key="11">
    <source>
        <dbReference type="ARBA" id="ARBA00049728"/>
    </source>
</evidence>
<comment type="function">
    <text evidence="9">Involved in pyrimidine base degradation. Catalyzes physiologically the reduction of uracil to 5,6-dihydrouracil (DHU) by using NADH as a specific cosubstrate. It also catalyzes the reverse reaction and the reduction of thymine to 5,6-dihydrothymine (DHT).</text>
</comment>
<dbReference type="Pfam" id="PF14691">
    <property type="entry name" value="Fer4_20"/>
    <property type="match status" value="1"/>
</dbReference>
<dbReference type="Gene3D" id="3.50.50.60">
    <property type="entry name" value="FAD/NAD(P)-binding domain"/>
    <property type="match status" value="2"/>
</dbReference>
<sequence>MSSHLRSEMPATDLMARFADAVPPLTASQALLEAERCLYCFDAPCTRACPTRIDVPSFIRRIADGNLRGAAQTILDANPLGGMCARVCPTEDLCEKVCVRNTQQDLPVAIGRLQRHAIDTLMQSPRPQVFQRAACLGERVAVVGAGPAGLACAHTLARQGYDVEVFDARAKPGGLNEYGLAAYKTAGDYAQREVAWLLDIGGITLHNGWRLESALQLQALRDEFDAVFLGIGLDDTHSLGIPGEMLEGVHDAVDFIAALRQARDLEQIPLGRRVVVIGGGMTAVDAAVQARLLGAEQVTMVYRRGESSMSASKDEQHWAQTHGVTIRHWLAPEEVIGKHGKVQAVRFARQTLQDGRLLPTGETETLVADMVLKAIGQTLGNPWLRDAGLELARGRIVVDAQGRTSLPGVWAGGDCIGGLELTVEAVEHGKRAAHSIHAQLSAARDTATQHREIAYG</sequence>
<dbReference type="PRINTS" id="PR00469">
    <property type="entry name" value="PNDRDTASEII"/>
</dbReference>
<dbReference type="OrthoDB" id="9803192at2"/>